<dbReference type="PANTHER" id="PTHR34148">
    <property type="entry name" value="ADENOSYLCOBINAMIDE-GDP RIBAZOLETRANSFERASE"/>
    <property type="match status" value="1"/>
</dbReference>
<proteinExistence type="inferred from homology"/>
<feature type="transmembrane region" description="Helical" evidence="19">
    <location>
        <begin position="110"/>
        <end position="129"/>
    </location>
</feature>
<name>A0A562M2G1_9GAMM</name>
<dbReference type="Proteomes" id="UP000316471">
    <property type="component" value="Unassembled WGS sequence"/>
</dbReference>
<evidence type="ECO:0000256" key="14">
    <source>
        <dbReference type="ARBA" id="ARBA00025228"/>
    </source>
</evidence>
<dbReference type="InterPro" id="IPR003805">
    <property type="entry name" value="CobS"/>
</dbReference>
<evidence type="ECO:0000256" key="13">
    <source>
        <dbReference type="ARBA" id="ARBA00023136"/>
    </source>
</evidence>
<protein>
    <recommendedName>
        <fullName evidence="6 19">Adenosylcobinamide-GDP ribazoletransferase</fullName>
        <ecNumber evidence="5 19">2.7.8.26</ecNumber>
    </recommendedName>
    <alternativeName>
        <fullName evidence="16 19">Cobalamin synthase</fullName>
    </alternativeName>
    <alternativeName>
        <fullName evidence="15 19">Cobalamin-5'-phosphate synthase</fullName>
    </alternativeName>
</protein>
<keyword evidence="9 19" id="KW-0808">Transferase</keyword>
<keyword evidence="8 19" id="KW-0169">Cobalamin biosynthesis</keyword>
<keyword evidence="21" id="KW-1185">Reference proteome</keyword>
<evidence type="ECO:0000313" key="20">
    <source>
        <dbReference type="EMBL" id="TWI14137.1"/>
    </source>
</evidence>
<sequence>MLKPLLFAFGFLTRVPVPAGVFADTSAQARSLACYPLVGAALGAMLVGVAWSLRDAPPLLAAAVMLAVWVASTGAMHLDGLADSADAWVGGLGDRERTLAIMKDPRSGPMAVSAVVLLLLLKFAALASLPPHAWGGLLLAPLLGRATLTLAFLTTPYARVLGMGTGLLHARRGLCMTAVLATAVVPFAFGMAGALVLAVTALVFVLWRRACLQRLGGFTGDTAGALAELVEAAAMVAWVLAIN</sequence>
<dbReference type="GO" id="GO:0009236">
    <property type="term" value="P:cobalamin biosynthetic process"/>
    <property type="evidence" value="ECO:0007669"/>
    <property type="project" value="UniProtKB-UniRule"/>
</dbReference>
<comment type="caution">
    <text evidence="20">The sequence shown here is derived from an EMBL/GenBank/DDBJ whole genome shotgun (WGS) entry which is preliminary data.</text>
</comment>
<comment type="similarity">
    <text evidence="4 19">Belongs to the CobS family.</text>
</comment>
<dbReference type="RefSeq" id="WP_144810995.1">
    <property type="nucleotide sequence ID" value="NZ_VLKP01000001.1"/>
</dbReference>
<evidence type="ECO:0000256" key="3">
    <source>
        <dbReference type="ARBA" id="ARBA00004663"/>
    </source>
</evidence>
<reference evidence="20 21" key="1">
    <citation type="journal article" date="2015" name="Stand. Genomic Sci.">
        <title>Genomic Encyclopedia of Bacterial and Archaeal Type Strains, Phase III: the genomes of soil and plant-associated and newly described type strains.</title>
        <authorList>
            <person name="Whitman W.B."/>
            <person name="Woyke T."/>
            <person name="Klenk H.P."/>
            <person name="Zhou Y."/>
            <person name="Lilburn T.G."/>
            <person name="Beck B.J."/>
            <person name="De Vos P."/>
            <person name="Vandamme P."/>
            <person name="Eisen J.A."/>
            <person name="Garrity G."/>
            <person name="Hugenholtz P."/>
            <person name="Kyrpides N.C."/>
        </authorList>
    </citation>
    <scope>NUCLEOTIDE SEQUENCE [LARGE SCALE GENOMIC DNA]</scope>
    <source>
        <strain evidence="20 21">CGMCC 1.10136</strain>
    </source>
</reference>
<evidence type="ECO:0000256" key="11">
    <source>
        <dbReference type="ARBA" id="ARBA00022842"/>
    </source>
</evidence>
<dbReference type="UniPathway" id="UPA00148">
    <property type="reaction ID" value="UER00238"/>
</dbReference>
<evidence type="ECO:0000256" key="12">
    <source>
        <dbReference type="ARBA" id="ARBA00022989"/>
    </source>
</evidence>
<comment type="catalytic activity">
    <reaction evidence="17 19">
        <text>alpha-ribazole + adenosylcob(III)inamide-GDP = adenosylcob(III)alamin + GMP + H(+)</text>
        <dbReference type="Rhea" id="RHEA:16049"/>
        <dbReference type="ChEBI" id="CHEBI:10329"/>
        <dbReference type="ChEBI" id="CHEBI:15378"/>
        <dbReference type="ChEBI" id="CHEBI:18408"/>
        <dbReference type="ChEBI" id="CHEBI:58115"/>
        <dbReference type="ChEBI" id="CHEBI:60487"/>
        <dbReference type="EC" id="2.7.8.26"/>
    </reaction>
</comment>
<dbReference type="GO" id="GO:0008818">
    <property type="term" value="F:cobalamin 5'-phosphate synthase activity"/>
    <property type="evidence" value="ECO:0007669"/>
    <property type="project" value="UniProtKB-UniRule"/>
</dbReference>
<evidence type="ECO:0000256" key="10">
    <source>
        <dbReference type="ARBA" id="ARBA00022692"/>
    </source>
</evidence>
<evidence type="ECO:0000256" key="5">
    <source>
        <dbReference type="ARBA" id="ARBA00013200"/>
    </source>
</evidence>
<gene>
    <name evidence="19" type="primary">cobS</name>
    <name evidence="20" type="ORF">IP93_00129</name>
</gene>
<dbReference type="AlphaFoldDB" id="A0A562M2G1"/>
<keyword evidence="13 19" id="KW-0472">Membrane</keyword>
<feature type="transmembrane region" description="Helical" evidence="19">
    <location>
        <begin position="136"/>
        <end position="158"/>
    </location>
</feature>
<dbReference type="GO" id="GO:0005886">
    <property type="term" value="C:plasma membrane"/>
    <property type="evidence" value="ECO:0007669"/>
    <property type="project" value="UniProtKB-SubCell"/>
</dbReference>
<comment type="function">
    <text evidence="14 19">Joins adenosylcobinamide-GDP and alpha-ribazole to generate adenosylcobalamin (Ado-cobalamin). Also synthesizes adenosylcobalamin 5'-phosphate from adenosylcobinamide-GDP and alpha-ribazole 5'-phosphate.</text>
</comment>
<evidence type="ECO:0000256" key="1">
    <source>
        <dbReference type="ARBA" id="ARBA00001946"/>
    </source>
</evidence>
<evidence type="ECO:0000256" key="17">
    <source>
        <dbReference type="ARBA" id="ARBA00048623"/>
    </source>
</evidence>
<dbReference type="NCBIfam" id="NF001278">
    <property type="entry name" value="PRK00235.1-5"/>
    <property type="match status" value="1"/>
</dbReference>
<keyword evidence="7 19" id="KW-1003">Cell membrane</keyword>
<dbReference type="NCBIfam" id="TIGR00317">
    <property type="entry name" value="cobS"/>
    <property type="match status" value="1"/>
</dbReference>
<evidence type="ECO:0000256" key="9">
    <source>
        <dbReference type="ARBA" id="ARBA00022679"/>
    </source>
</evidence>
<keyword evidence="10 19" id="KW-0812">Transmembrane</keyword>
<comment type="catalytic activity">
    <reaction evidence="18 19">
        <text>alpha-ribazole 5'-phosphate + adenosylcob(III)inamide-GDP = adenosylcob(III)alamin 5'-phosphate + GMP + H(+)</text>
        <dbReference type="Rhea" id="RHEA:23560"/>
        <dbReference type="ChEBI" id="CHEBI:15378"/>
        <dbReference type="ChEBI" id="CHEBI:57918"/>
        <dbReference type="ChEBI" id="CHEBI:58115"/>
        <dbReference type="ChEBI" id="CHEBI:60487"/>
        <dbReference type="ChEBI" id="CHEBI:60493"/>
        <dbReference type="EC" id="2.7.8.26"/>
    </reaction>
</comment>
<comment type="pathway">
    <text evidence="3 19">Cofactor biosynthesis; adenosylcobalamin biosynthesis; adenosylcobalamin from cob(II)yrinate a,c-diamide: step 7/7.</text>
</comment>
<evidence type="ECO:0000313" key="21">
    <source>
        <dbReference type="Proteomes" id="UP000316471"/>
    </source>
</evidence>
<evidence type="ECO:0000256" key="6">
    <source>
        <dbReference type="ARBA" id="ARBA00015850"/>
    </source>
</evidence>
<accession>A0A562M2G1</accession>
<dbReference type="HAMAP" id="MF_00719">
    <property type="entry name" value="CobS"/>
    <property type="match status" value="1"/>
</dbReference>
<comment type="subcellular location">
    <subcellularLocation>
        <location evidence="2 19">Cell membrane</location>
        <topology evidence="2 19">Multi-pass membrane protein</topology>
    </subcellularLocation>
</comment>
<evidence type="ECO:0000256" key="19">
    <source>
        <dbReference type="HAMAP-Rule" id="MF_00719"/>
    </source>
</evidence>
<keyword evidence="11 19" id="KW-0460">Magnesium</keyword>
<organism evidence="20 21">
    <name type="scientific">Aerolutibacter ruishenii</name>
    <dbReference type="NCBI Taxonomy" id="686800"/>
    <lineage>
        <taxon>Bacteria</taxon>
        <taxon>Pseudomonadati</taxon>
        <taxon>Pseudomonadota</taxon>
        <taxon>Gammaproteobacteria</taxon>
        <taxon>Lysobacterales</taxon>
        <taxon>Lysobacteraceae</taxon>
        <taxon>Aerolutibacter</taxon>
    </lineage>
</organism>
<dbReference type="EC" id="2.7.8.26" evidence="5 19"/>
<evidence type="ECO:0000256" key="15">
    <source>
        <dbReference type="ARBA" id="ARBA00032605"/>
    </source>
</evidence>
<evidence type="ECO:0000256" key="7">
    <source>
        <dbReference type="ARBA" id="ARBA00022475"/>
    </source>
</evidence>
<evidence type="ECO:0000256" key="2">
    <source>
        <dbReference type="ARBA" id="ARBA00004651"/>
    </source>
</evidence>
<comment type="cofactor">
    <cofactor evidence="1 19">
        <name>Mg(2+)</name>
        <dbReference type="ChEBI" id="CHEBI:18420"/>
    </cofactor>
</comment>
<dbReference type="GO" id="GO:0051073">
    <property type="term" value="F:adenosylcobinamide-GDP ribazoletransferase activity"/>
    <property type="evidence" value="ECO:0007669"/>
    <property type="project" value="UniProtKB-UniRule"/>
</dbReference>
<dbReference type="EMBL" id="VLKP01000001">
    <property type="protein sequence ID" value="TWI14137.1"/>
    <property type="molecule type" value="Genomic_DNA"/>
</dbReference>
<feature type="transmembrane region" description="Helical" evidence="19">
    <location>
        <begin position="178"/>
        <end position="207"/>
    </location>
</feature>
<evidence type="ECO:0000256" key="18">
    <source>
        <dbReference type="ARBA" id="ARBA00049504"/>
    </source>
</evidence>
<evidence type="ECO:0000256" key="4">
    <source>
        <dbReference type="ARBA" id="ARBA00010561"/>
    </source>
</evidence>
<keyword evidence="12 19" id="KW-1133">Transmembrane helix</keyword>
<dbReference type="Pfam" id="PF02654">
    <property type="entry name" value="CobS"/>
    <property type="match status" value="1"/>
</dbReference>
<dbReference type="PANTHER" id="PTHR34148:SF1">
    <property type="entry name" value="ADENOSYLCOBINAMIDE-GDP RIBAZOLETRANSFERASE"/>
    <property type="match status" value="1"/>
</dbReference>
<evidence type="ECO:0000256" key="8">
    <source>
        <dbReference type="ARBA" id="ARBA00022573"/>
    </source>
</evidence>
<dbReference type="OrthoDB" id="9794626at2"/>
<feature type="transmembrane region" description="Helical" evidence="19">
    <location>
        <begin position="59"/>
        <end position="78"/>
    </location>
</feature>
<feature type="transmembrane region" description="Helical" evidence="19">
    <location>
        <begin position="33"/>
        <end position="52"/>
    </location>
</feature>
<evidence type="ECO:0000256" key="16">
    <source>
        <dbReference type="ARBA" id="ARBA00032853"/>
    </source>
</evidence>